<name>A0A0L0DLE8_THETB</name>
<evidence type="ECO:0000256" key="8">
    <source>
        <dbReference type="ARBA" id="ARBA00040593"/>
    </source>
</evidence>
<evidence type="ECO:0000313" key="13">
    <source>
        <dbReference type="EMBL" id="KNC53164.1"/>
    </source>
</evidence>
<keyword evidence="3" id="KW-1003">Cell membrane</keyword>
<dbReference type="AlphaFoldDB" id="A0A0L0DLE8"/>
<dbReference type="OMA" id="MIFVVIE"/>
<sequence length="315" mass="31474">MIEGAHPVTQALLGTLLTWGLTAFGAAVVFAVPASAPQATLRKVLDVGLGFAAGVMIAASFWSLLAPAIELAEESGAYGQDGAFAFVPVAIGFTLGAAFVAAVDAVLPDGLLAPTGHDDHNASADADADAGLGAGEGVSSAVSRSSSASSVRSRAGKKQSDGHGQVARVTAAADARSAASASWRRTLLLLIAITAHNAPEGMAVGVGFAAVGRSPKATLASAQSLALGIGIQNWPEGLAVSLPLLRAGMSPWRAFFWGQASGMVEPVFGLLGAFAYILSQAILPYALAFAAGAMIFVVPATPGSRRGAPSPALSS</sequence>
<comment type="similarity">
    <text evidence="2">Belongs to the ZIP transporter (TC 2.A.5) family.</text>
</comment>
<keyword evidence="14" id="KW-1185">Reference proteome</keyword>
<reference evidence="13 14" key="1">
    <citation type="submission" date="2010-05" db="EMBL/GenBank/DDBJ databases">
        <title>The Genome Sequence of Thecamonas trahens ATCC 50062.</title>
        <authorList>
            <consortium name="The Broad Institute Genome Sequencing Platform"/>
            <person name="Russ C."/>
            <person name="Cuomo C."/>
            <person name="Shea T."/>
            <person name="Young S.K."/>
            <person name="Zeng Q."/>
            <person name="Koehrsen M."/>
            <person name="Haas B."/>
            <person name="Borodovsky M."/>
            <person name="Guigo R."/>
            <person name="Alvarado L."/>
            <person name="Berlin A."/>
            <person name="Bochicchio J."/>
            <person name="Borenstein D."/>
            <person name="Chapman S."/>
            <person name="Chen Z."/>
            <person name="Freedman E."/>
            <person name="Gellesch M."/>
            <person name="Goldberg J."/>
            <person name="Griggs A."/>
            <person name="Gujja S."/>
            <person name="Heilman E."/>
            <person name="Heiman D."/>
            <person name="Hepburn T."/>
            <person name="Howarth C."/>
            <person name="Jen D."/>
            <person name="Larson L."/>
            <person name="Mehta T."/>
            <person name="Park D."/>
            <person name="Pearson M."/>
            <person name="Roberts A."/>
            <person name="Saif S."/>
            <person name="Shenoy N."/>
            <person name="Sisk P."/>
            <person name="Stolte C."/>
            <person name="Sykes S."/>
            <person name="Thomson T."/>
            <person name="Walk T."/>
            <person name="White J."/>
            <person name="Yandava C."/>
            <person name="Burger G."/>
            <person name="Gray M.W."/>
            <person name="Holland P.W.H."/>
            <person name="King N."/>
            <person name="Lang F.B.F."/>
            <person name="Roger A.J."/>
            <person name="Ruiz-Trillo I."/>
            <person name="Lander E."/>
            <person name="Nusbaum C."/>
        </authorList>
    </citation>
    <scope>NUCLEOTIDE SEQUENCE [LARGE SCALE GENOMIC DNA]</scope>
    <source>
        <strain evidence="13 14">ATCC 50062</strain>
    </source>
</reference>
<dbReference type="eggNOG" id="KOG2474">
    <property type="taxonomic scope" value="Eukaryota"/>
</dbReference>
<evidence type="ECO:0000256" key="11">
    <source>
        <dbReference type="SAM" id="MobiDB-lite"/>
    </source>
</evidence>
<feature type="transmembrane region" description="Helical" evidence="12">
    <location>
        <begin position="85"/>
        <end position="107"/>
    </location>
</feature>
<keyword evidence="5" id="KW-0862">Zinc</keyword>
<evidence type="ECO:0000256" key="9">
    <source>
        <dbReference type="ARBA" id="ARBA00042540"/>
    </source>
</evidence>
<dbReference type="EMBL" id="GL349479">
    <property type="protein sequence ID" value="KNC53164.1"/>
    <property type="molecule type" value="Genomic_DNA"/>
</dbReference>
<organism evidence="13 14">
    <name type="scientific">Thecamonas trahens ATCC 50062</name>
    <dbReference type="NCBI Taxonomy" id="461836"/>
    <lineage>
        <taxon>Eukaryota</taxon>
        <taxon>Apusozoa</taxon>
        <taxon>Apusomonadida</taxon>
        <taxon>Apusomonadidae</taxon>
        <taxon>Thecamonas</taxon>
    </lineage>
</organism>
<dbReference type="GeneID" id="25567744"/>
<feature type="transmembrane region" description="Helical" evidence="12">
    <location>
        <begin position="12"/>
        <end position="32"/>
    </location>
</feature>
<feature type="compositionally biased region" description="Low complexity" evidence="11">
    <location>
        <begin position="135"/>
        <end position="153"/>
    </location>
</feature>
<dbReference type="Proteomes" id="UP000054408">
    <property type="component" value="Unassembled WGS sequence"/>
</dbReference>
<keyword evidence="6 12" id="KW-1133">Transmembrane helix</keyword>
<feature type="region of interest" description="Disordered" evidence="11">
    <location>
        <begin position="135"/>
        <end position="167"/>
    </location>
</feature>
<feature type="transmembrane region" description="Helical" evidence="12">
    <location>
        <begin position="282"/>
        <end position="300"/>
    </location>
</feature>
<dbReference type="InterPro" id="IPR003689">
    <property type="entry name" value="ZIP"/>
</dbReference>
<evidence type="ECO:0000256" key="1">
    <source>
        <dbReference type="ARBA" id="ARBA00004651"/>
    </source>
</evidence>
<proteinExistence type="inferred from homology"/>
<evidence type="ECO:0000256" key="3">
    <source>
        <dbReference type="ARBA" id="ARBA00022475"/>
    </source>
</evidence>
<evidence type="ECO:0000256" key="5">
    <source>
        <dbReference type="ARBA" id="ARBA00022833"/>
    </source>
</evidence>
<gene>
    <name evidence="13" type="ORF">AMSG_09243</name>
</gene>
<dbReference type="GO" id="GO:0005385">
    <property type="term" value="F:zinc ion transmembrane transporter activity"/>
    <property type="evidence" value="ECO:0007669"/>
    <property type="project" value="TreeGrafter"/>
</dbReference>
<accession>A0A0L0DLE8</accession>
<dbReference type="Pfam" id="PF02535">
    <property type="entry name" value="Zip"/>
    <property type="match status" value="1"/>
</dbReference>
<dbReference type="PANTHER" id="PTHR11040">
    <property type="entry name" value="ZINC/IRON TRANSPORTER"/>
    <property type="match status" value="1"/>
</dbReference>
<evidence type="ECO:0000256" key="4">
    <source>
        <dbReference type="ARBA" id="ARBA00022692"/>
    </source>
</evidence>
<keyword evidence="7 12" id="KW-0472">Membrane</keyword>
<dbReference type="RefSeq" id="XP_013754637.1">
    <property type="nucleotide sequence ID" value="XM_013899183.1"/>
</dbReference>
<comment type="subcellular location">
    <subcellularLocation>
        <location evidence="1">Cell membrane</location>
        <topology evidence="1">Multi-pass membrane protein</topology>
    </subcellularLocation>
</comment>
<evidence type="ECO:0000256" key="2">
    <source>
        <dbReference type="ARBA" id="ARBA00006939"/>
    </source>
</evidence>
<dbReference type="GO" id="GO:0005886">
    <property type="term" value="C:plasma membrane"/>
    <property type="evidence" value="ECO:0007669"/>
    <property type="project" value="UniProtKB-SubCell"/>
</dbReference>
<evidence type="ECO:0000256" key="10">
    <source>
        <dbReference type="ARBA" id="ARBA00042973"/>
    </source>
</evidence>
<dbReference type="PANTHER" id="PTHR11040:SF211">
    <property type="entry name" value="ZINC TRANSPORTER ZIP11"/>
    <property type="match status" value="1"/>
</dbReference>
<protein>
    <recommendedName>
        <fullName evidence="8">Zinc transporter ZIP11</fullName>
    </recommendedName>
    <alternativeName>
        <fullName evidence="9">Solute carrier family 39 member 11</fullName>
    </alternativeName>
    <alternativeName>
        <fullName evidence="10">Zrt- and Irt-like protein 11</fullName>
    </alternativeName>
</protein>
<feature type="transmembrane region" description="Helical" evidence="12">
    <location>
        <begin position="44"/>
        <end position="65"/>
    </location>
</feature>
<keyword evidence="4 12" id="KW-0812">Transmembrane</keyword>
<evidence type="ECO:0000313" key="14">
    <source>
        <dbReference type="Proteomes" id="UP000054408"/>
    </source>
</evidence>
<dbReference type="OrthoDB" id="262547at2759"/>
<evidence type="ECO:0000256" key="6">
    <source>
        <dbReference type="ARBA" id="ARBA00022989"/>
    </source>
</evidence>
<evidence type="ECO:0000256" key="7">
    <source>
        <dbReference type="ARBA" id="ARBA00023136"/>
    </source>
</evidence>
<feature type="transmembrane region" description="Helical" evidence="12">
    <location>
        <begin position="254"/>
        <end position="276"/>
    </location>
</feature>
<evidence type="ECO:0000256" key="12">
    <source>
        <dbReference type="SAM" id="Phobius"/>
    </source>
</evidence>